<accession>A0A1Y0B477</accession>
<proteinExistence type="predicted"/>
<protein>
    <submittedName>
        <fullName evidence="1">Uncharacterized protein</fullName>
    </submittedName>
</protein>
<evidence type="ECO:0000313" key="1">
    <source>
        <dbReference type="EMBL" id="ART32221.1"/>
    </source>
</evidence>
<sequence length="62" mass="7592">MTRQKNNESYSYYLGRWRSKAAQMKNRPSERDQVRMVVRGQLYKKSNSICLYYVKRMYTTLD</sequence>
<keyword evidence="1" id="KW-0496">Mitochondrion</keyword>
<geneLocation type="mitochondrion" evidence="1"/>
<gene>
    <name evidence="1" type="ORF">AEK19_MT2064</name>
</gene>
<name>A0A1Y0B477_9LAMI</name>
<dbReference type="EMBL" id="KY774314">
    <property type="protein sequence ID" value="ART32221.1"/>
    <property type="molecule type" value="Genomic_DNA"/>
</dbReference>
<dbReference type="AlphaFoldDB" id="A0A1Y0B477"/>
<reference evidence="1" key="1">
    <citation type="submission" date="2017-03" db="EMBL/GenBank/DDBJ databases">
        <title>The mitochondrial genome of the carnivorous plant Utricularia reniformis (Lentibulariaceae): structure, comparative analysis and evolutionary landmarks.</title>
        <authorList>
            <person name="Silva S.R."/>
            <person name="Alvarenga D.O."/>
            <person name="Michael T.P."/>
            <person name="Miranda V.F.O."/>
            <person name="Varani A.M."/>
        </authorList>
    </citation>
    <scope>NUCLEOTIDE SEQUENCE</scope>
</reference>
<organism evidence="1">
    <name type="scientific">Utricularia reniformis</name>
    <dbReference type="NCBI Taxonomy" id="192314"/>
    <lineage>
        <taxon>Eukaryota</taxon>
        <taxon>Viridiplantae</taxon>
        <taxon>Streptophyta</taxon>
        <taxon>Embryophyta</taxon>
        <taxon>Tracheophyta</taxon>
        <taxon>Spermatophyta</taxon>
        <taxon>Magnoliopsida</taxon>
        <taxon>eudicotyledons</taxon>
        <taxon>Gunneridae</taxon>
        <taxon>Pentapetalae</taxon>
        <taxon>asterids</taxon>
        <taxon>lamiids</taxon>
        <taxon>Lamiales</taxon>
        <taxon>Lentibulariaceae</taxon>
        <taxon>Utricularia</taxon>
    </lineage>
</organism>